<accession>A0AAD9IKH0</accession>
<dbReference type="GO" id="GO:0004197">
    <property type="term" value="F:cysteine-type endopeptidase activity"/>
    <property type="evidence" value="ECO:0007669"/>
    <property type="project" value="TreeGrafter"/>
</dbReference>
<organism evidence="2 3">
    <name type="scientific">Prototheca wickerhamii</name>
    <dbReference type="NCBI Taxonomy" id="3111"/>
    <lineage>
        <taxon>Eukaryota</taxon>
        <taxon>Viridiplantae</taxon>
        <taxon>Chlorophyta</taxon>
        <taxon>core chlorophytes</taxon>
        <taxon>Trebouxiophyceae</taxon>
        <taxon>Chlorellales</taxon>
        <taxon>Chlorellaceae</taxon>
        <taxon>Prototheca</taxon>
    </lineage>
</organism>
<dbReference type="PANTHER" id="PTHR12000:SF42">
    <property type="entry name" value="LEGUMAIN"/>
    <property type="match status" value="1"/>
</dbReference>
<comment type="similarity">
    <text evidence="1">Belongs to the peptidase C13 family.</text>
</comment>
<dbReference type="AlphaFoldDB" id="A0AAD9IKH0"/>
<dbReference type="EMBL" id="JASFZW010000003">
    <property type="protein sequence ID" value="KAK2079198.1"/>
    <property type="molecule type" value="Genomic_DNA"/>
</dbReference>
<evidence type="ECO:0000313" key="2">
    <source>
        <dbReference type="EMBL" id="KAK2079198.1"/>
    </source>
</evidence>
<evidence type="ECO:0008006" key="4">
    <source>
        <dbReference type="Google" id="ProtNLM"/>
    </source>
</evidence>
<dbReference type="Pfam" id="PF01650">
    <property type="entry name" value="Peptidase_C13"/>
    <property type="match status" value="1"/>
</dbReference>
<dbReference type="GO" id="GO:0006624">
    <property type="term" value="P:vacuolar protein processing"/>
    <property type="evidence" value="ECO:0007669"/>
    <property type="project" value="TreeGrafter"/>
</dbReference>
<dbReference type="Proteomes" id="UP001255856">
    <property type="component" value="Unassembled WGS sequence"/>
</dbReference>
<keyword evidence="3" id="KW-1185">Reference proteome</keyword>
<dbReference type="InterPro" id="IPR001096">
    <property type="entry name" value="Peptidase_C13"/>
</dbReference>
<sequence>MFDDVARHPLNPFPNKLYNQPGGPDVYEGVKVDYSGQSVTAANFLAVLAGNASAIVKGPTANGRVLESGPQDHVFVYYSDHGAPGIVGMPSGPFLFADQWLRVLRARSGVGFEHMVIYLEACESGSMFEGLLPKNISVFATTAANARESSWGTYCPGMHPSPPFELMTCLGDLYRWGSELERREDYRDAKRLG</sequence>
<dbReference type="PRINTS" id="PR00776">
    <property type="entry name" value="HEMOGLOBNASE"/>
</dbReference>
<proteinExistence type="inferred from homology"/>
<evidence type="ECO:0000256" key="1">
    <source>
        <dbReference type="ARBA" id="ARBA00009941"/>
    </source>
</evidence>
<comment type="caution">
    <text evidence="2">The sequence shown here is derived from an EMBL/GenBank/DDBJ whole genome shotgun (WGS) entry which is preliminary data.</text>
</comment>
<dbReference type="Gene3D" id="3.40.50.1460">
    <property type="match status" value="1"/>
</dbReference>
<dbReference type="GO" id="GO:0051603">
    <property type="term" value="P:proteolysis involved in protein catabolic process"/>
    <property type="evidence" value="ECO:0007669"/>
    <property type="project" value="TreeGrafter"/>
</dbReference>
<dbReference type="PANTHER" id="PTHR12000">
    <property type="entry name" value="HEMOGLOBINASE FAMILY MEMBER"/>
    <property type="match status" value="1"/>
</dbReference>
<gene>
    <name evidence="2" type="ORF">QBZ16_002889</name>
</gene>
<dbReference type="GO" id="GO:0005773">
    <property type="term" value="C:vacuole"/>
    <property type="evidence" value="ECO:0007669"/>
    <property type="project" value="GOC"/>
</dbReference>
<name>A0AAD9IKH0_PROWI</name>
<reference evidence="2" key="1">
    <citation type="submission" date="2021-01" db="EMBL/GenBank/DDBJ databases">
        <authorList>
            <person name="Eckstrom K.M.E."/>
        </authorList>
    </citation>
    <scope>NUCLEOTIDE SEQUENCE</scope>
    <source>
        <strain evidence="2">UVCC 0001</strain>
    </source>
</reference>
<protein>
    <recommendedName>
        <fullName evidence="4">Legumain</fullName>
    </recommendedName>
</protein>
<evidence type="ECO:0000313" key="3">
    <source>
        <dbReference type="Proteomes" id="UP001255856"/>
    </source>
</evidence>